<evidence type="ECO:0000256" key="1">
    <source>
        <dbReference type="ARBA" id="ARBA00010211"/>
    </source>
</evidence>
<accession>A0A0F5HU59</accession>
<comment type="similarity">
    <text evidence="1">Belongs to the FAH family.</text>
</comment>
<proteinExistence type="inferred from homology"/>
<dbReference type="Pfam" id="PF01557">
    <property type="entry name" value="FAA_hydrolase"/>
    <property type="match status" value="1"/>
</dbReference>
<dbReference type="PANTHER" id="PTHR11820">
    <property type="entry name" value="ACYLPYRUVASE"/>
    <property type="match status" value="1"/>
</dbReference>
<evidence type="ECO:0000256" key="2">
    <source>
        <dbReference type="ARBA" id="ARBA00022723"/>
    </source>
</evidence>
<comment type="caution">
    <text evidence="4">The sequence shown here is derived from an EMBL/GenBank/DDBJ whole genome shotgun (WGS) entry which is preliminary data.</text>
</comment>
<keyword evidence="4" id="KW-0378">Hydrolase</keyword>
<protein>
    <submittedName>
        <fullName evidence="4">Fumarylacetoacetate hydrolase family protein</fullName>
    </submittedName>
</protein>
<dbReference type="GO" id="GO:0046872">
    <property type="term" value="F:metal ion binding"/>
    <property type="evidence" value="ECO:0007669"/>
    <property type="project" value="UniProtKB-KW"/>
</dbReference>
<dbReference type="Proteomes" id="UP000031563">
    <property type="component" value="Unassembled WGS sequence"/>
</dbReference>
<name>A0A0F5HU59_BACTR</name>
<gene>
    <name evidence="4" type="ORF">QY95_01404</name>
</gene>
<evidence type="ECO:0000313" key="5">
    <source>
        <dbReference type="Proteomes" id="UP000031563"/>
    </source>
</evidence>
<dbReference type="SUPFAM" id="SSF56529">
    <property type="entry name" value="FAH"/>
    <property type="match status" value="1"/>
</dbReference>
<dbReference type="Gene3D" id="3.90.850.10">
    <property type="entry name" value="Fumarylacetoacetase-like, C-terminal domain"/>
    <property type="match status" value="1"/>
</dbReference>
<dbReference type="GO" id="GO:0018773">
    <property type="term" value="F:acetylpyruvate hydrolase activity"/>
    <property type="evidence" value="ECO:0007669"/>
    <property type="project" value="TreeGrafter"/>
</dbReference>
<dbReference type="InterPro" id="IPR036663">
    <property type="entry name" value="Fumarylacetoacetase_C_sf"/>
</dbReference>
<reference evidence="4" key="1">
    <citation type="submission" date="2015-02" db="EMBL/GenBank/DDBJ databases">
        <title>Genome Assembly of Bacillaceae bacterium MTCC 8252.</title>
        <authorList>
            <person name="Verma A."/>
            <person name="Khatri I."/>
            <person name="Mual P."/>
            <person name="Subramanian S."/>
            <person name="Krishnamurthi S."/>
        </authorList>
    </citation>
    <scope>NUCLEOTIDE SEQUENCE [LARGE SCALE GENOMIC DNA]</scope>
    <source>
        <strain evidence="4">MTCC 8252</strain>
    </source>
</reference>
<feature type="domain" description="Fumarylacetoacetase-like C-terminal" evidence="3">
    <location>
        <begin position="110"/>
        <end position="317"/>
    </location>
</feature>
<dbReference type="EMBL" id="JWIR02000029">
    <property type="protein sequence ID" value="KKB40409.1"/>
    <property type="molecule type" value="Genomic_DNA"/>
</dbReference>
<evidence type="ECO:0000259" key="3">
    <source>
        <dbReference type="Pfam" id="PF01557"/>
    </source>
</evidence>
<evidence type="ECO:0000313" key="4">
    <source>
        <dbReference type="EMBL" id="KKB40409.1"/>
    </source>
</evidence>
<dbReference type="AlphaFoldDB" id="A0A0F5HU59"/>
<keyword evidence="5" id="KW-1185">Reference proteome</keyword>
<accession>A0A0F5I405</accession>
<organism evidence="4 5">
    <name type="scientific">Bacillus thermotolerans</name>
    <name type="common">Quasibacillus thermotolerans</name>
    <dbReference type="NCBI Taxonomy" id="1221996"/>
    <lineage>
        <taxon>Bacteria</taxon>
        <taxon>Bacillati</taxon>
        <taxon>Bacillota</taxon>
        <taxon>Bacilli</taxon>
        <taxon>Bacillales</taxon>
        <taxon>Bacillaceae</taxon>
        <taxon>Bacillus</taxon>
    </lineage>
</organism>
<dbReference type="STRING" id="1221996.QY95_01404"/>
<sequence length="317" mass="34661">MDFGRKGEKKANKKGERGMKLVSYRLNGQETYGVYQEQEQKVWSLPALEKQATGQQTLPGTMAEAIALGGKLVARINEWFEQAGEKGEQTAVSAESVEWLAPIPRPLKNIMCVGKNYRDHAIEMAGEASIPTDMIVFTKSPTSVIGNEAPIPAHSGITEALDYEGELGVIIGKRGKGISREEALDYIFGYTIINDVTARDLQKRHKQFFIGKSLDGTCPMGPWLVTKDEVDNPHALDIETKVNGETRQQSNTEHFIFPIDEIISTLSAGMTLEPGDIIATGTPAGVGQGMKPPRHLKSGDVVEINIEQIGTLTNKVQ</sequence>
<dbReference type="PANTHER" id="PTHR11820:SF7">
    <property type="entry name" value="ACYLPYRUVASE FAHD1, MITOCHONDRIAL"/>
    <property type="match status" value="1"/>
</dbReference>
<dbReference type="FunFam" id="3.90.850.10:FF:000002">
    <property type="entry name" value="2-hydroxyhepta-2,4-diene-1,7-dioate isomerase"/>
    <property type="match status" value="1"/>
</dbReference>
<keyword evidence="2" id="KW-0479">Metal-binding</keyword>
<dbReference type="GO" id="GO:0016853">
    <property type="term" value="F:isomerase activity"/>
    <property type="evidence" value="ECO:0007669"/>
    <property type="project" value="UniProtKB-ARBA"/>
</dbReference>
<dbReference type="GO" id="GO:0019752">
    <property type="term" value="P:carboxylic acid metabolic process"/>
    <property type="evidence" value="ECO:0007669"/>
    <property type="project" value="UniProtKB-ARBA"/>
</dbReference>
<dbReference type="InterPro" id="IPR011234">
    <property type="entry name" value="Fumarylacetoacetase-like_C"/>
</dbReference>